<feature type="domain" description="Pseudouridine synthase RsuA/RluA-like" evidence="3">
    <location>
        <begin position="9"/>
        <end position="165"/>
    </location>
</feature>
<keyword evidence="2" id="KW-0413">Isomerase</keyword>
<dbReference type="GO" id="GO:0001522">
    <property type="term" value="P:pseudouridine synthesis"/>
    <property type="evidence" value="ECO:0007669"/>
    <property type="project" value="InterPro"/>
</dbReference>
<dbReference type="GO" id="GO:0003723">
    <property type="term" value="F:RNA binding"/>
    <property type="evidence" value="ECO:0007669"/>
    <property type="project" value="InterPro"/>
</dbReference>
<evidence type="ECO:0000259" key="3">
    <source>
        <dbReference type="Pfam" id="PF00849"/>
    </source>
</evidence>
<organism evidence="4">
    <name type="scientific">hydrothermal vent metagenome</name>
    <dbReference type="NCBI Taxonomy" id="652676"/>
    <lineage>
        <taxon>unclassified sequences</taxon>
        <taxon>metagenomes</taxon>
        <taxon>ecological metagenomes</taxon>
    </lineage>
</organism>
<dbReference type="InterPro" id="IPR006145">
    <property type="entry name" value="PsdUridine_synth_RsuA/RluA"/>
</dbReference>
<name>A0A3B0U1C8_9ZZZZ</name>
<protein>
    <submittedName>
        <fullName evidence="4">RNA pseudouridylate synthase, group 1</fullName>
    </submittedName>
</protein>
<evidence type="ECO:0000256" key="1">
    <source>
        <dbReference type="ARBA" id="ARBA00010876"/>
    </source>
</evidence>
<dbReference type="InterPro" id="IPR050188">
    <property type="entry name" value="RluA_PseudoU_synthase"/>
</dbReference>
<dbReference type="InterPro" id="IPR020103">
    <property type="entry name" value="PsdUridine_synth_cat_dom_sf"/>
</dbReference>
<reference evidence="4" key="1">
    <citation type="submission" date="2018-06" db="EMBL/GenBank/DDBJ databases">
        <authorList>
            <person name="Zhirakovskaya E."/>
        </authorList>
    </citation>
    <scope>NUCLEOTIDE SEQUENCE</scope>
</reference>
<dbReference type="GO" id="GO:0009982">
    <property type="term" value="F:pseudouridine synthase activity"/>
    <property type="evidence" value="ECO:0007669"/>
    <property type="project" value="InterPro"/>
</dbReference>
<dbReference type="PANTHER" id="PTHR21600">
    <property type="entry name" value="MITOCHONDRIAL RNA PSEUDOURIDINE SYNTHASE"/>
    <property type="match status" value="1"/>
</dbReference>
<evidence type="ECO:0000256" key="2">
    <source>
        <dbReference type="ARBA" id="ARBA00023235"/>
    </source>
</evidence>
<dbReference type="SUPFAM" id="SSF55120">
    <property type="entry name" value="Pseudouridine synthase"/>
    <property type="match status" value="1"/>
</dbReference>
<sequence>MEILFEDNHIIAINKACGKLTQGDKTGDPPLTEQVKDYLREKYNKPGNVFIGLPHRLDRPTSGAIIFAKTSKVLPRLNKLFQTKGEVKKIYWAVVDKMPPEKEGTLEHYLVKNHEKNRSFAYTEPVEGGKYAKLNYRYLASSDNYHLLEIDLLTGRHHQIRIQLRQLKLHIKGDLKYGFPRSNKDAGIHLHARKISFVHPVKQTPVTIVANPPKDAVWDYFLKKVQ</sequence>
<dbReference type="CDD" id="cd02869">
    <property type="entry name" value="PseudoU_synth_RluA_like"/>
    <property type="match status" value="1"/>
</dbReference>
<gene>
    <name evidence="4" type="ORF">MNBD_BACTEROID01-1801</name>
</gene>
<dbReference type="Gene3D" id="3.30.2350.10">
    <property type="entry name" value="Pseudouridine synthase"/>
    <property type="match status" value="1"/>
</dbReference>
<evidence type="ECO:0000313" key="4">
    <source>
        <dbReference type="EMBL" id="VAW13196.1"/>
    </source>
</evidence>
<proteinExistence type="inferred from homology"/>
<dbReference type="PANTHER" id="PTHR21600:SF83">
    <property type="entry name" value="PSEUDOURIDYLATE SYNTHASE RPUSD4, MITOCHONDRIAL"/>
    <property type="match status" value="1"/>
</dbReference>
<accession>A0A3B0U1C8</accession>
<dbReference type="EMBL" id="UOEP01000018">
    <property type="protein sequence ID" value="VAW13196.1"/>
    <property type="molecule type" value="Genomic_DNA"/>
</dbReference>
<dbReference type="AlphaFoldDB" id="A0A3B0U1C8"/>
<comment type="similarity">
    <text evidence="1">Belongs to the pseudouridine synthase RluA family.</text>
</comment>
<dbReference type="Pfam" id="PF00849">
    <property type="entry name" value="PseudoU_synth_2"/>
    <property type="match status" value="1"/>
</dbReference>